<evidence type="ECO:0000313" key="1">
    <source>
        <dbReference type="EMBL" id="KAG0419100.1"/>
    </source>
</evidence>
<dbReference type="Proteomes" id="UP000805193">
    <property type="component" value="Unassembled WGS sequence"/>
</dbReference>
<organism evidence="1 2">
    <name type="scientific">Ixodes persulcatus</name>
    <name type="common">Taiga tick</name>
    <dbReference type="NCBI Taxonomy" id="34615"/>
    <lineage>
        <taxon>Eukaryota</taxon>
        <taxon>Metazoa</taxon>
        <taxon>Ecdysozoa</taxon>
        <taxon>Arthropoda</taxon>
        <taxon>Chelicerata</taxon>
        <taxon>Arachnida</taxon>
        <taxon>Acari</taxon>
        <taxon>Parasitiformes</taxon>
        <taxon>Ixodida</taxon>
        <taxon>Ixodoidea</taxon>
        <taxon>Ixodidae</taxon>
        <taxon>Ixodinae</taxon>
        <taxon>Ixodes</taxon>
    </lineage>
</organism>
<proteinExistence type="predicted"/>
<gene>
    <name evidence="1" type="ORF">HPB47_004361</name>
</gene>
<name>A0AC60PGH7_IXOPE</name>
<dbReference type="EMBL" id="JABSTQ010010662">
    <property type="protein sequence ID" value="KAG0419100.1"/>
    <property type="molecule type" value="Genomic_DNA"/>
</dbReference>
<accession>A0AC60PGH7</accession>
<evidence type="ECO:0000313" key="2">
    <source>
        <dbReference type="Proteomes" id="UP000805193"/>
    </source>
</evidence>
<sequence length="159" mass="17059">MSLRIVCICATFFYYVASSDLPPYEKVGGSFRLLKPSGGSALGIPVETASKDCDVAPYSYNVGDRATCTFTRSVDTDPDRIPSEIPNVKCKCLGSLCSKLGDYRCLEVKETLMVAYRKQNLAKLVNGTAEVTTSCVCVMSRSVLASGGGTRTADVDTKL</sequence>
<keyword evidence="2" id="KW-1185">Reference proteome</keyword>
<comment type="caution">
    <text evidence="1">The sequence shown here is derived from an EMBL/GenBank/DDBJ whole genome shotgun (WGS) entry which is preliminary data.</text>
</comment>
<reference evidence="1 2" key="1">
    <citation type="journal article" date="2020" name="Cell">
        <title>Large-Scale Comparative Analyses of Tick Genomes Elucidate Their Genetic Diversity and Vector Capacities.</title>
        <authorList>
            <consortium name="Tick Genome and Microbiome Consortium (TIGMIC)"/>
            <person name="Jia N."/>
            <person name="Wang J."/>
            <person name="Shi W."/>
            <person name="Du L."/>
            <person name="Sun Y."/>
            <person name="Zhan W."/>
            <person name="Jiang J.F."/>
            <person name="Wang Q."/>
            <person name="Zhang B."/>
            <person name="Ji P."/>
            <person name="Bell-Sakyi L."/>
            <person name="Cui X.M."/>
            <person name="Yuan T.T."/>
            <person name="Jiang B.G."/>
            <person name="Yang W.F."/>
            <person name="Lam T.T."/>
            <person name="Chang Q.C."/>
            <person name="Ding S.J."/>
            <person name="Wang X.J."/>
            <person name="Zhu J.G."/>
            <person name="Ruan X.D."/>
            <person name="Zhao L."/>
            <person name="Wei J.T."/>
            <person name="Ye R.Z."/>
            <person name="Que T.C."/>
            <person name="Du C.H."/>
            <person name="Zhou Y.H."/>
            <person name="Cheng J.X."/>
            <person name="Dai P.F."/>
            <person name="Guo W.B."/>
            <person name="Han X.H."/>
            <person name="Huang E.J."/>
            <person name="Li L.F."/>
            <person name="Wei W."/>
            <person name="Gao Y.C."/>
            <person name="Liu J.Z."/>
            <person name="Shao H.Z."/>
            <person name="Wang X."/>
            <person name="Wang C.C."/>
            <person name="Yang T.C."/>
            <person name="Huo Q.B."/>
            <person name="Li W."/>
            <person name="Chen H.Y."/>
            <person name="Chen S.E."/>
            <person name="Zhou L.G."/>
            <person name="Ni X.B."/>
            <person name="Tian J.H."/>
            <person name="Sheng Y."/>
            <person name="Liu T."/>
            <person name="Pan Y.S."/>
            <person name="Xia L.Y."/>
            <person name="Li J."/>
            <person name="Zhao F."/>
            <person name="Cao W.C."/>
        </authorList>
    </citation>
    <scope>NUCLEOTIDE SEQUENCE [LARGE SCALE GENOMIC DNA]</scope>
    <source>
        <strain evidence="1">Iper-2018</strain>
    </source>
</reference>
<protein>
    <submittedName>
        <fullName evidence="1">Uncharacterized protein</fullName>
    </submittedName>
</protein>